<proteinExistence type="predicted"/>
<dbReference type="Proteomes" id="UP001165289">
    <property type="component" value="Unassembled WGS sequence"/>
</dbReference>
<dbReference type="SUPFAM" id="SSF47473">
    <property type="entry name" value="EF-hand"/>
    <property type="match status" value="1"/>
</dbReference>
<evidence type="ECO:0000259" key="10">
    <source>
        <dbReference type="PROSITE" id="PS50008"/>
    </source>
</evidence>
<evidence type="ECO:0000256" key="9">
    <source>
        <dbReference type="SAM" id="MobiDB-lite"/>
    </source>
</evidence>
<dbReference type="GO" id="GO:0016042">
    <property type="term" value="P:lipid catabolic process"/>
    <property type="evidence" value="ECO:0007669"/>
    <property type="project" value="UniProtKB-KW"/>
</dbReference>
<dbReference type="CDD" id="cd00275">
    <property type="entry name" value="C2_PLC_like"/>
    <property type="match status" value="1"/>
</dbReference>
<reference evidence="11 12" key="1">
    <citation type="journal article" date="2023" name="BMC Biol.">
        <title>The compact genome of the sponge Oopsacas minuta (Hexactinellida) is lacking key metazoan core genes.</title>
        <authorList>
            <person name="Santini S."/>
            <person name="Schenkelaars Q."/>
            <person name="Jourda C."/>
            <person name="Duchesne M."/>
            <person name="Belahbib H."/>
            <person name="Rocher C."/>
            <person name="Selva M."/>
            <person name="Riesgo A."/>
            <person name="Vervoort M."/>
            <person name="Leys S.P."/>
            <person name="Kodjabachian L."/>
            <person name="Le Bivic A."/>
            <person name="Borchiellini C."/>
            <person name="Claverie J.M."/>
            <person name="Renard E."/>
        </authorList>
    </citation>
    <scope>NUCLEOTIDE SEQUENCE [LARGE SCALE GENOMIC DNA]</scope>
    <source>
        <strain evidence="11">SPO-2</strain>
    </source>
</reference>
<dbReference type="GO" id="GO:0048015">
    <property type="term" value="P:phosphatidylinositol-mediated signaling"/>
    <property type="evidence" value="ECO:0007669"/>
    <property type="project" value="TreeGrafter"/>
</dbReference>
<feature type="binding site" evidence="6">
    <location>
        <position position="338"/>
    </location>
    <ligand>
        <name>Ca(2+)</name>
        <dbReference type="ChEBI" id="CHEBI:29108"/>
    </ligand>
</feature>
<dbReference type="Gene3D" id="2.60.40.150">
    <property type="entry name" value="C2 domain"/>
    <property type="match status" value="1"/>
</dbReference>
<dbReference type="InterPro" id="IPR035892">
    <property type="entry name" value="C2_domain_sf"/>
</dbReference>
<evidence type="ECO:0000313" key="11">
    <source>
        <dbReference type="EMBL" id="KAI6656354.1"/>
    </source>
</evidence>
<keyword evidence="8" id="KW-0175">Coiled coil</keyword>
<comment type="caution">
    <text evidence="11">The sequence shown here is derived from an EMBL/GenBank/DDBJ whole genome shotgun (WGS) entry which is preliminary data.</text>
</comment>
<keyword evidence="2 4" id="KW-0442">Lipid degradation</keyword>
<evidence type="ECO:0000256" key="5">
    <source>
        <dbReference type="PIRSR" id="PIRSR000956-1"/>
    </source>
</evidence>
<comment type="cofactor">
    <cofactor evidence="6">
        <name>Ca(2+)</name>
        <dbReference type="ChEBI" id="CHEBI:29108"/>
    </cofactor>
    <text evidence="6">Binds 1 Ca(2+) ion per subunit.</text>
</comment>
<dbReference type="GO" id="GO:0051209">
    <property type="term" value="P:release of sequestered calcium ion into cytosol"/>
    <property type="evidence" value="ECO:0007669"/>
    <property type="project" value="TreeGrafter"/>
</dbReference>
<keyword evidence="4" id="KW-0807">Transducer</keyword>
<feature type="coiled-coil region" evidence="8">
    <location>
        <begin position="1031"/>
        <end position="1096"/>
    </location>
</feature>
<dbReference type="PIRSF" id="PIRSF000956">
    <property type="entry name" value="PLC-beta"/>
    <property type="match status" value="1"/>
</dbReference>
<keyword evidence="6" id="KW-0479">Metal-binding</keyword>
<evidence type="ECO:0000256" key="3">
    <source>
        <dbReference type="ARBA" id="ARBA00023098"/>
    </source>
</evidence>
<dbReference type="Pfam" id="PF17787">
    <property type="entry name" value="PH_14"/>
    <property type="match status" value="1"/>
</dbReference>
<feature type="active site" evidence="5">
    <location>
        <position position="337"/>
    </location>
</feature>
<feature type="active site" evidence="5">
    <location>
        <position position="382"/>
    </location>
</feature>
<dbReference type="SMART" id="SM00149">
    <property type="entry name" value="PLCYc"/>
    <property type="match status" value="1"/>
</dbReference>
<feature type="binding site" evidence="6">
    <location>
        <position position="367"/>
    </location>
    <ligand>
        <name>Ca(2+)</name>
        <dbReference type="ChEBI" id="CHEBI:29108"/>
    </ligand>
</feature>
<dbReference type="EC" id="3.1.4.11" evidence="4"/>
<keyword evidence="1 4" id="KW-0378">Hydrolase</keyword>
<dbReference type="PANTHER" id="PTHR10336">
    <property type="entry name" value="PHOSPHOINOSITIDE-SPECIFIC PHOSPHOLIPASE C FAMILY PROTEIN"/>
    <property type="match status" value="1"/>
</dbReference>
<dbReference type="PROSITE" id="PS50008">
    <property type="entry name" value="PIPLC_Y_DOMAIN"/>
    <property type="match status" value="1"/>
</dbReference>
<dbReference type="SUPFAM" id="SSF49562">
    <property type="entry name" value="C2 domain (Calcium/lipid-binding domain, CaLB)"/>
    <property type="match status" value="1"/>
</dbReference>
<dbReference type="InterPro" id="IPR001711">
    <property type="entry name" value="PLipase_C_Pinositol-sp_Y"/>
</dbReference>
<sequence>MSVAFTNNIGSLLSDEFQKWREGDGIFSPVRLTVDPEGFFVYEEPLQQSLIGEAKARTYDLVLVSDLSSGRIRRCRQLDKLMELLSFESATSYEDNYFCLVFRQPSQDSTVHYFVSPTYTYFLHSDPKIIDKWCSNVNPLSFNQLHINGDIFCYLRKVKCQLLLESAGNTVKCSEITRLMGLPRDQEKVLEGVLGKMSLLEESGIEVSVDKLTEQLMWIIYMELCPRPDLDKIFLGLLAVEKSQVEFLSYSSLLQFINNTQWDPRVNDQLVQKLKIRSLKGILQSISILPNEDNSISLNDFYKYLHSSLNSIVTPGELKCPRAMSHPLCDYFINSSHNTYLTGNQLKSNSTVEMYIQALLLGARCIELDCWDSSTGEPVITHGNTLCTKISFEEVIRVIGEFAFLKTDTPVILSFENHCSKNQQQLMAQFCVKYLGSSLCTLLPSHPTDPGVKLPSPSSLRGKILIKNKRVLECVARSSSAINKVDLVRVRKATNPEILLDQTASEEWDGTNEGEVDMSLSDLVNYVEPVKFKSFDDSLEKERNCEMSSFSEVRGLVLLQHEGAKFIRYNSSHTSRIYPAGSRISSSNYMPQIYWNVGCQMVALNYQTPDLPMQINQAKFELAGNCGYLLKPDILRVEKTDRNVLEPFTQTPPEHTIPTNCGIRVISAHFLGPYQCELMVQAEMFGLPADTHRRNKDNTSRFTNYNGLRAMWDEEKWIWFEGIFSQDLALLKINILDEGSNIIAHRILPLSLLQNGYRHIYMRDKYNLPMGLASLFVQVRMEDFVADGLEGYANVLKNPEQLARGRQKGTVMRLESSAFKRKSMLSLMEGKGEPIDQELQDIINGIDKTRATSATNTITGKSLLRVKVSHSLSVNSDDGTYDPSSPTRPKTPTSFTSSFDYENLAKPRKNVLEPQGFNSEYIPTIKSIQNREPIVPQSVEAVILTTKSLISKQDKQRRELTTNSRANQKQIETYEQDRDKRIRDITSNYDKEIQKVVKGQTRRIGEEERAKLQGQKERLLEMKDLKLSGVSEQAMREIEHIRCKQEREEAQMELDSCRELKLMTLPLLKAAHQNQRQQILEKVQEVEKKSVEKEIEVKKLDIINDLLGKTGTLCSQKATQTTVKVFVHHQTTELERLQSQENNMFEKESINILKQLERDVKELELKFEQFDS</sequence>
<dbReference type="Pfam" id="PF00387">
    <property type="entry name" value="PI-PLC-Y"/>
    <property type="match status" value="1"/>
</dbReference>
<protein>
    <recommendedName>
        <fullName evidence="4">1-phosphatidylinositol 4,5-bisphosphate phosphodiesterase</fullName>
        <ecNumber evidence="4">3.1.4.11</ecNumber>
    </recommendedName>
</protein>
<dbReference type="InterPro" id="IPR011992">
    <property type="entry name" value="EF-hand-dom_pair"/>
</dbReference>
<feature type="binding site" evidence="6">
    <location>
        <position position="416"/>
    </location>
    <ligand>
        <name>Ca(2+)</name>
        <dbReference type="ChEBI" id="CHEBI:29108"/>
    </ligand>
</feature>
<keyword evidence="3 4" id="KW-0443">Lipid metabolism</keyword>
<keyword evidence="12" id="KW-1185">Reference proteome</keyword>
<dbReference type="Gene3D" id="1.10.238.10">
    <property type="entry name" value="EF-hand"/>
    <property type="match status" value="1"/>
</dbReference>
<evidence type="ECO:0000256" key="2">
    <source>
        <dbReference type="ARBA" id="ARBA00022963"/>
    </source>
</evidence>
<evidence type="ECO:0000256" key="4">
    <source>
        <dbReference type="PIRNR" id="PIRNR000956"/>
    </source>
</evidence>
<name>A0AAV7K532_9METZ</name>
<dbReference type="GO" id="GO:0046488">
    <property type="term" value="P:phosphatidylinositol metabolic process"/>
    <property type="evidence" value="ECO:0007669"/>
    <property type="project" value="TreeGrafter"/>
</dbReference>
<dbReference type="AlphaFoldDB" id="A0AAV7K532"/>
<gene>
    <name evidence="11" type="ORF">LOD99_1153</name>
</gene>
<feature type="compositionally biased region" description="Low complexity" evidence="9">
    <location>
        <begin position="883"/>
        <end position="898"/>
    </location>
</feature>
<dbReference type="Gene3D" id="2.30.29.240">
    <property type="match status" value="1"/>
</dbReference>
<dbReference type="SMART" id="SM00148">
    <property type="entry name" value="PLCXc"/>
    <property type="match status" value="1"/>
</dbReference>
<dbReference type="InterPro" id="IPR001192">
    <property type="entry name" value="PI-PLC_fam"/>
</dbReference>
<dbReference type="InterPro" id="IPR037862">
    <property type="entry name" value="PLC-beta_PH"/>
</dbReference>
<evidence type="ECO:0000313" key="12">
    <source>
        <dbReference type="Proteomes" id="UP001165289"/>
    </source>
</evidence>
<dbReference type="GO" id="GO:0004435">
    <property type="term" value="F:phosphatidylinositol-4,5-bisphosphate phospholipase C activity"/>
    <property type="evidence" value="ECO:0007669"/>
    <property type="project" value="UniProtKB-UniRule"/>
</dbReference>
<dbReference type="InterPro" id="IPR016280">
    <property type="entry name" value="PLC-beta"/>
</dbReference>
<feature type="region of interest" description="Disordered" evidence="9">
    <location>
        <begin position="874"/>
        <end position="898"/>
    </location>
</feature>
<evidence type="ECO:0000256" key="8">
    <source>
        <dbReference type="SAM" id="Coils"/>
    </source>
</evidence>
<evidence type="ECO:0000256" key="7">
    <source>
        <dbReference type="RuleBase" id="RU361133"/>
    </source>
</evidence>
<comment type="catalytic activity">
    <reaction evidence="4 7">
        <text>a 1,2-diacyl-sn-glycero-3-phospho-(1D-myo-inositol-4,5-bisphosphate) + H2O = 1D-myo-inositol 1,4,5-trisphosphate + a 1,2-diacyl-sn-glycerol + H(+)</text>
        <dbReference type="Rhea" id="RHEA:33179"/>
        <dbReference type="ChEBI" id="CHEBI:15377"/>
        <dbReference type="ChEBI" id="CHEBI:15378"/>
        <dbReference type="ChEBI" id="CHEBI:17815"/>
        <dbReference type="ChEBI" id="CHEBI:58456"/>
        <dbReference type="ChEBI" id="CHEBI:203600"/>
        <dbReference type="EC" id="3.1.4.11"/>
    </reaction>
</comment>
<dbReference type="SUPFAM" id="SSF50729">
    <property type="entry name" value="PH domain-like"/>
    <property type="match status" value="1"/>
</dbReference>
<dbReference type="PANTHER" id="PTHR10336:SF36">
    <property type="entry name" value="1-PHOSPHATIDYLINOSITOL 4,5-BISPHOSPHATE PHOSPHODIESTERASE BETA-4"/>
    <property type="match status" value="1"/>
</dbReference>
<dbReference type="EMBL" id="JAKMXF010000144">
    <property type="protein sequence ID" value="KAI6656354.1"/>
    <property type="molecule type" value="Genomic_DNA"/>
</dbReference>
<dbReference type="CDD" id="cd08591">
    <property type="entry name" value="PI-PLCc_beta"/>
    <property type="match status" value="1"/>
</dbReference>
<keyword evidence="6" id="KW-0106">Calcium</keyword>
<dbReference type="GO" id="GO:0005509">
    <property type="term" value="F:calcium ion binding"/>
    <property type="evidence" value="ECO:0007669"/>
    <property type="project" value="UniProtKB-UniRule"/>
</dbReference>
<dbReference type="InterPro" id="IPR017946">
    <property type="entry name" value="PLC-like_Pdiesterase_TIM-brl"/>
</dbReference>
<evidence type="ECO:0000256" key="1">
    <source>
        <dbReference type="ARBA" id="ARBA00022801"/>
    </source>
</evidence>
<dbReference type="InterPro" id="IPR000909">
    <property type="entry name" value="PLipase_C_PInositol-sp_X_dom"/>
</dbReference>
<feature type="binding site" evidence="6">
    <location>
        <position position="369"/>
    </location>
    <ligand>
        <name>Ca(2+)</name>
        <dbReference type="ChEBI" id="CHEBI:29108"/>
    </ligand>
</feature>
<evidence type="ECO:0000256" key="6">
    <source>
        <dbReference type="PIRSR" id="PIRSR000956-2"/>
    </source>
</evidence>
<dbReference type="SUPFAM" id="SSF51695">
    <property type="entry name" value="PLC-like phosphodiesterases"/>
    <property type="match status" value="1"/>
</dbReference>
<dbReference type="PROSITE" id="PS50007">
    <property type="entry name" value="PIPLC_X_DOMAIN"/>
    <property type="match status" value="1"/>
</dbReference>
<organism evidence="11 12">
    <name type="scientific">Oopsacas minuta</name>
    <dbReference type="NCBI Taxonomy" id="111878"/>
    <lineage>
        <taxon>Eukaryota</taxon>
        <taxon>Metazoa</taxon>
        <taxon>Porifera</taxon>
        <taxon>Hexactinellida</taxon>
        <taxon>Hexasterophora</taxon>
        <taxon>Lyssacinosida</taxon>
        <taxon>Leucopsacidae</taxon>
        <taxon>Oopsacas</taxon>
    </lineage>
</organism>
<dbReference type="PRINTS" id="PR00390">
    <property type="entry name" value="PHPHLIPASEC"/>
</dbReference>
<accession>A0AAV7K532</accession>
<dbReference type="Gene3D" id="3.20.20.190">
    <property type="entry name" value="Phosphatidylinositol (PI) phosphodiesterase"/>
    <property type="match status" value="1"/>
</dbReference>
<dbReference type="Pfam" id="PF00388">
    <property type="entry name" value="PI-PLC-X"/>
    <property type="match status" value="1"/>
</dbReference>
<feature type="domain" description="PI-PLC Y-box" evidence="10">
    <location>
        <begin position="520"/>
        <end position="636"/>
    </location>
</feature>